<dbReference type="Proteomes" id="UP000031186">
    <property type="component" value="Unassembled WGS sequence"/>
</dbReference>
<evidence type="ECO:0000256" key="1">
    <source>
        <dbReference type="SAM" id="MobiDB-lite"/>
    </source>
</evidence>
<feature type="non-terminal residue" evidence="2">
    <location>
        <position position="1"/>
    </location>
</feature>
<feature type="region of interest" description="Disordered" evidence="1">
    <location>
        <begin position="1"/>
        <end position="22"/>
    </location>
</feature>
<dbReference type="VEuPathDB" id="FungiDB:MAN_05686"/>
<gene>
    <name evidence="2" type="ORF">MAN_05686</name>
</gene>
<keyword evidence="3" id="KW-1185">Reference proteome</keyword>
<proteinExistence type="predicted"/>
<reference evidence="2 3" key="1">
    <citation type="journal article" date="2014" name="Proc. Natl. Acad. Sci. U.S.A.">
        <title>Trajectory and genomic determinants of fungal-pathogen speciation and host adaptation.</title>
        <authorList>
            <person name="Hu X."/>
            <person name="Xiao G."/>
            <person name="Zheng P."/>
            <person name="Shang Y."/>
            <person name="Su Y."/>
            <person name="Zhang X."/>
            <person name="Liu X."/>
            <person name="Zhan S."/>
            <person name="St Leger R.J."/>
            <person name="Wang C."/>
        </authorList>
    </citation>
    <scope>NUCLEOTIDE SEQUENCE [LARGE SCALE GENOMIC DNA]</scope>
    <source>
        <strain evidence="2 3">ARSEF 549</strain>
    </source>
</reference>
<dbReference type="AlphaFoldDB" id="A0A0B4FDS0"/>
<evidence type="ECO:0000313" key="2">
    <source>
        <dbReference type="EMBL" id="KID66027.1"/>
    </source>
</evidence>
<evidence type="ECO:0000313" key="3">
    <source>
        <dbReference type="Proteomes" id="UP000031186"/>
    </source>
</evidence>
<dbReference type="EMBL" id="AZNF01000006">
    <property type="protein sequence ID" value="KID66027.1"/>
    <property type="molecule type" value="Genomic_DNA"/>
</dbReference>
<comment type="caution">
    <text evidence="2">The sequence shown here is derived from an EMBL/GenBank/DDBJ whole genome shotgun (WGS) entry which is preliminary data.</text>
</comment>
<name>A0A0B4FDS0_METAF</name>
<sequence length="203" mass="22337">MPHHSATGHVPAQQNPRSPRQAERLENVPILDSGIRVASIEKLTQTLTARQYGRNDALLEDPRLRQSKSAVFVHERVQLLPQDAEDPLVVGDEDAPHVVDAAQGNVPHHVRVQGEEFKIVQLASYLVHLFQDPSLNGNQLRRPLGHGRFGAPDAVEGKSRRFGTAGINTRLDGFTNLGLMPVRCSTRPNRGLSFGKSDVCPTK</sequence>
<accession>A0A0B4FDS0</accession>
<dbReference type="HOGENOM" id="CLU_1349226_0_0_1"/>
<protein>
    <submittedName>
        <fullName evidence="2">Uncharacterized protein</fullName>
    </submittedName>
</protein>
<organism evidence="2 3">
    <name type="scientific">Metarhizium anisopliae (strain ARSEF 549)</name>
    <dbReference type="NCBI Taxonomy" id="3151832"/>
    <lineage>
        <taxon>Eukaryota</taxon>
        <taxon>Fungi</taxon>
        <taxon>Dikarya</taxon>
        <taxon>Ascomycota</taxon>
        <taxon>Pezizomycotina</taxon>
        <taxon>Sordariomycetes</taxon>
        <taxon>Hypocreomycetidae</taxon>
        <taxon>Hypocreales</taxon>
        <taxon>Clavicipitaceae</taxon>
        <taxon>Metarhizium</taxon>
    </lineage>
</organism>